<evidence type="ECO:0000256" key="8">
    <source>
        <dbReference type="SAM" id="MobiDB-lite"/>
    </source>
</evidence>
<keyword evidence="1 6" id="KW-0547">Nucleotide-binding</keyword>
<protein>
    <recommendedName>
        <fullName evidence="7">ATP-dependent RNA helicase</fullName>
        <ecNumber evidence="7">3.6.4.13</ecNumber>
    </recommendedName>
</protein>
<dbReference type="RefSeq" id="XP_001729149.1">
    <property type="nucleotide sequence ID" value="XM_001729097.1"/>
</dbReference>
<proteinExistence type="inferred from homology"/>
<evidence type="ECO:0000256" key="2">
    <source>
        <dbReference type="ARBA" id="ARBA00022801"/>
    </source>
</evidence>
<dbReference type="InterPro" id="IPR011545">
    <property type="entry name" value="DEAD/DEAH_box_helicase_dom"/>
</dbReference>
<evidence type="ECO:0000256" key="5">
    <source>
        <dbReference type="ARBA" id="ARBA00022884"/>
    </source>
</evidence>
<keyword evidence="3 6" id="KW-0347">Helicase</keyword>
<evidence type="ECO:0000256" key="6">
    <source>
        <dbReference type="RuleBase" id="RU000492"/>
    </source>
</evidence>
<accession>A8QA57</accession>
<dbReference type="GeneID" id="5853455"/>
<dbReference type="Gene3D" id="3.40.50.300">
    <property type="entry name" value="P-loop containing nucleotide triphosphate hydrolases"/>
    <property type="match status" value="2"/>
</dbReference>
<keyword evidence="5 7" id="KW-0694">RNA-binding</keyword>
<keyword evidence="2 6" id="KW-0378">Hydrolase</keyword>
<comment type="domain">
    <text evidence="7">The Q motif is unique to and characteristic of the DEAD box family of RNA helicases and controls ATP binding and hydrolysis.</text>
</comment>
<dbReference type="Proteomes" id="UP000008837">
    <property type="component" value="Unassembled WGS sequence"/>
</dbReference>
<keyword evidence="13" id="KW-1185">Reference proteome</keyword>
<dbReference type="InterPro" id="IPR014001">
    <property type="entry name" value="Helicase_ATP-bd"/>
</dbReference>
<dbReference type="SMART" id="SM00490">
    <property type="entry name" value="HELICc"/>
    <property type="match status" value="1"/>
</dbReference>
<keyword evidence="9" id="KW-0472">Membrane</keyword>
<evidence type="ECO:0000313" key="12">
    <source>
        <dbReference type="EMBL" id="EDP41935.1"/>
    </source>
</evidence>
<dbReference type="SMART" id="SM00487">
    <property type="entry name" value="DEXDc"/>
    <property type="match status" value="1"/>
</dbReference>
<dbReference type="EC" id="3.6.4.13" evidence="7"/>
<reference evidence="12 13" key="1">
    <citation type="journal article" date="2007" name="Proc. Natl. Acad. Sci. U.S.A.">
        <title>Dandruff-associated Malassezia genomes reveal convergent and divergent virulence traits shared with plant and human fungal pathogens.</title>
        <authorList>
            <person name="Xu J."/>
            <person name="Saunders C.W."/>
            <person name="Hu P."/>
            <person name="Grant R.A."/>
            <person name="Boekhout T."/>
            <person name="Kuramae E.E."/>
            <person name="Kronstad J.W."/>
            <person name="Deangelis Y.M."/>
            <person name="Reeder N.L."/>
            <person name="Johnstone K.R."/>
            <person name="Leland M."/>
            <person name="Fieno A.M."/>
            <person name="Begley W.M."/>
            <person name="Sun Y."/>
            <person name="Lacey M.P."/>
            <person name="Chaudhary T."/>
            <person name="Keough T."/>
            <person name="Chu L."/>
            <person name="Sears R."/>
            <person name="Yuan B."/>
            <person name="Dawson T.L.Jr."/>
        </authorList>
    </citation>
    <scope>NUCLEOTIDE SEQUENCE [LARGE SCALE GENOMIC DNA]</scope>
    <source>
        <strain evidence="13">ATCC MYA-4612 / CBS 7966</strain>
    </source>
</reference>
<organism evidence="12 13">
    <name type="scientific">Malassezia globosa (strain ATCC MYA-4612 / CBS 7966)</name>
    <name type="common">Dandruff-associated fungus</name>
    <dbReference type="NCBI Taxonomy" id="425265"/>
    <lineage>
        <taxon>Eukaryota</taxon>
        <taxon>Fungi</taxon>
        <taxon>Dikarya</taxon>
        <taxon>Basidiomycota</taxon>
        <taxon>Ustilaginomycotina</taxon>
        <taxon>Malasseziomycetes</taxon>
        <taxon>Malasseziales</taxon>
        <taxon>Malasseziaceae</taxon>
        <taxon>Malassezia</taxon>
    </lineage>
</organism>
<feature type="compositionally biased region" description="Basic and acidic residues" evidence="8">
    <location>
        <begin position="126"/>
        <end position="158"/>
    </location>
</feature>
<dbReference type="GO" id="GO:0005524">
    <property type="term" value="F:ATP binding"/>
    <property type="evidence" value="ECO:0007669"/>
    <property type="project" value="UniProtKB-UniRule"/>
</dbReference>
<dbReference type="FunCoup" id="A8QA57">
    <property type="interactions" value="616"/>
</dbReference>
<keyword evidence="9" id="KW-1133">Transmembrane helix</keyword>
<evidence type="ECO:0000256" key="9">
    <source>
        <dbReference type="SAM" id="Phobius"/>
    </source>
</evidence>
<dbReference type="GO" id="GO:0003723">
    <property type="term" value="F:RNA binding"/>
    <property type="evidence" value="ECO:0007669"/>
    <property type="project" value="UniProtKB-UniRule"/>
</dbReference>
<gene>
    <name evidence="12" type="ORF">MGL_3616</name>
</gene>
<dbReference type="STRING" id="425265.A8QA57"/>
<comment type="catalytic activity">
    <reaction evidence="7">
        <text>ATP + H2O = ADP + phosphate + H(+)</text>
        <dbReference type="Rhea" id="RHEA:13065"/>
        <dbReference type="ChEBI" id="CHEBI:15377"/>
        <dbReference type="ChEBI" id="CHEBI:15378"/>
        <dbReference type="ChEBI" id="CHEBI:30616"/>
        <dbReference type="ChEBI" id="CHEBI:43474"/>
        <dbReference type="ChEBI" id="CHEBI:456216"/>
        <dbReference type="EC" id="3.6.4.13"/>
    </reaction>
</comment>
<evidence type="ECO:0000259" key="11">
    <source>
        <dbReference type="PROSITE" id="PS51194"/>
    </source>
</evidence>
<keyword evidence="9" id="KW-0812">Transmembrane</keyword>
<dbReference type="KEGG" id="mgl:MGL_3616"/>
<dbReference type="AlphaFoldDB" id="A8QA57"/>
<feature type="compositionally biased region" description="Low complexity" evidence="8">
    <location>
        <begin position="160"/>
        <end position="170"/>
    </location>
</feature>
<evidence type="ECO:0000313" key="13">
    <source>
        <dbReference type="Proteomes" id="UP000008837"/>
    </source>
</evidence>
<sequence length="730" mass="81282">MSQVVQASVPPQGGPEGKPKTKAKQRYLKAKKGRRKARRHAGPKPFGEGKKKRLAVSNDGKLYKCRKRDKIEEESSAEVVGQGDQGEDGSEEGDNDASDASENEREDSTDAEQDLSVPTADIDTDTIVHHDLGKRESSLPDDIHADPLQKDASDKPEDGSTSTAAHSSSSYLYRFPRPQQTTDPNSDLLALQGIPEALLRPTDVATTNTLALDTPNTHGVRLSPPVHRQLEQLGIREWFAVQGAVIPALLRDVHAHHLYLPYAPPRDLCISAPTGSGKTLAYVVPIIEVLHKRTIPQLRALILVPTRDLAVQVRDVLEAVGKGSGLRYAMITGNHSFRHEQDQLVRSDSDVNRSPTDILIATPGRLVDHLRGTRGFTLEHLRYLVIDEADRLLGQSFQQWVPTLLDALEPRPHSGTCAPPSLWEEAGQEHNHTWTRDDMQVPQASVQKLLFSATLTRDPAKVGALRLRQPQFIRVRDPGISDGQGLVHEQHFALPAGLQQHMLVAPTSQKVLYLLHLLHTPSADTEPLRHALCFTKSVETANRLVRLVAFFEEAWSRHTNTPALQVRFYSSDLGTGERIQLLRDFQHGHIDLLVCSDLIARGIDLPHVRHVISYDVPLIWLNTYIVLAAQLVLDVLVMLGVLLKNRKCTTLSACYVKRDTLITCTNTRSSRMLLIHIYHATEMLWLVLRTCTASSDRNAIYYLVQPEPTCVTSNGIRRAHRELGRLCLLP</sequence>
<dbReference type="SUPFAM" id="SSF52540">
    <property type="entry name" value="P-loop containing nucleoside triphosphate hydrolases"/>
    <property type="match status" value="2"/>
</dbReference>
<dbReference type="CDD" id="cd17956">
    <property type="entry name" value="DEADc_DDX51"/>
    <property type="match status" value="1"/>
</dbReference>
<dbReference type="GO" id="GO:0016787">
    <property type="term" value="F:hydrolase activity"/>
    <property type="evidence" value="ECO:0007669"/>
    <property type="project" value="UniProtKB-KW"/>
</dbReference>
<dbReference type="VEuPathDB" id="FungiDB:MGL_3616"/>
<feature type="compositionally biased region" description="Basic residues" evidence="8">
    <location>
        <begin position="20"/>
        <end position="42"/>
    </location>
</feature>
<comment type="caution">
    <text evidence="12">The sequence shown here is derived from an EMBL/GenBank/DDBJ whole genome shotgun (WGS) entry which is preliminary data.</text>
</comment>
<keyword evidence="4 6" id="KW-0067">ATP-binding</keyword>
<name>A8QA57_MALGO</name>
<evidence type="ECO:0000256" key="3">
    <source>
        <dbReference type="ARBA" id="ARBA00022806"/>
    </source>
</evidence>
<dbReference type="PANTHER" id="PTHR24031">
    <property type="entry name" value="RNA HELICASE"/>
    <property type="match status" value="1"/>
</dbReference>
<dbReference type="InterPro" id="IPR001650">
    <property type="entry name" value="Helicase_C-like"/>
</dbReference>
<dbReference type="InterPro" id="IPR027417">
    <property type="entry name" value="P-loop_NTPase"/>
</dbReference>
<dbReference type="GO" id="GO:0003724">
    <property type="term" value="F:RNA helicase activity"/>
    <property type="evidence" value="ECO:0007669"/>
    <property type="project" value="UniProtKB-EC"/>
</dbReference>
<feature type="compositionally biased region" description="Acidic residues" evidence="8">
    <location>
        <begin position="85"/>
        <end position="101"/>
    </location>
</feature>
<evidence type="ECO:0000256" key="1">
    <source>
        <dbReference type="ARBA" id="ARBA00022741"/>
    </source>
</evidence>
<dbReference type="Pfam" id="PF00270">
    <property type="entry name" value="DEAD"/>
    <property type="match status" value="1"/>
</dbReference>
<feature type="domain" description="Helicase ATP-binding" evidence="10">
    <location>
        <begin position="259"/>
        <end position="473"/>
    </location>
</feature>
<feature type="transmembrane region" description="Helical" evidence="9">
    <location>
        <begin position="619"/>
        <end position="643"/>
    </location>
</feature>
<evidence type="ECO:0000256" key="7">
    <source>
        <dbReference type="RuleBase" id="RU365068"/>
    </source>
</evidence>
<dbReference type="OrthoDB" id="3370at2759"/>
<evidence type="ECO:0000259" key="10">
    <source>
        <dbReference type="PROSITE" id="PS51192"/>
    </source>
</evidence>
<dbReference type="EMBL" id="AAYY01000014">
    <property type="protein sequence ID" value="EDP41935.1"/>
    <property type="molecule type" value="Genomic_DNA"/>
</dbReference>
<feature type="region of interest" description="Disordered" evidence="8">
    <location>
        <begin position="1"/>
        <end position="187"/>
    </location>
</feature>
<comment type="similarity">
    <text evidence="6">Belongs to the DEAD box helicase family.</text>
</comment>
<feature type="domain" description="Helicase C-terminal" evidence="11">
    <location>
        <begin position="497"/>
        <end position="700"/>
    </location>
</feature>
<dbReference type="OMA" id="YDAPIDP"/>
<dbReference type="PROSITE" id="PS51192">
    <property type="entry name" value="HELICASE_ATP_BIND_1"/>
    <property type="match status" value="1"/>
</dbReference>
<comment type="function">
    <text evidence="7">RNA helicase.</text>
</comment>
<dbReference type="InParanoid" id="A8QA57"/>
<dbReference type="InterPro" id="IPR000629">
    <property type="entry name" value="RNA-helicase_DEAD-box_CS"/>
</dbReference>
<dbReference type="PROSITE" id="PS51194">
    <property type="entry name" value="HELICASE_CTER"/>
    <property type="match status" value="1"/>
</dbReference>
<dbReference type="PROSITE" id="PS00039">
    <property type="entry name" value="DEAD_ATP_HELICASE"/>
    <property type="match status" value="1"/>
</dbReference>
<dbReference type="Pfam" id="PF00271">
    <property type="entry name" value="Helicase_C"/>
    <property type="match status" value="1"/>
</dbReference>
<evidence type="ECO:0000256" key="4">
    <source>
        <dbReference type="ARBA" id="ARBA00022840"/>
    </source>
</evidence>